<evidence type="ECO:0000259" key="9">
    <source>
        <dbReference type="Pfam" id="PF01435"/>
    </source>
</evidence>
<keyword evidence="5 8" id="KW-0378">Hydrolase</keyword>
<dbReference type="SUPFAM" id="SSF48452">
    <property type="entry name" value="TPR-like"/>
    <property type="match status" value="1"/>
</dbReference>
<dbReference type="InterPro" id="IPR051156">
    <property type="entry name" value="Mito/Outer_Membr_Metalloprot"/>
</dbReference>
<comment type="cofactor">
    <cofactor evidence="8">
        <name>Zn(2+)</name>
        <dbReference type="ChEBI" id="CHEBI:29105"/>
    </cofactor>
    <text evidence="8">Binds 1 zinc ion per subunit.</text>
</comment>
<organism evidence="11 12">
    <name type="scientific">Halomonas cupida</name>
    <dbReference type="NCBI Taxonomy" id="44933"/>
    <lineage>
        <taxon>Bacteria</taxon>
        <taxon>Pseudomonadati</taxon>
        <taxon>Pseudomonadota</taxon>
        <taxon>Gammaproteobacteria</taxon>
        <taxon>Oceanospirillales</taxon>
        <taxon>Halomonadaceae</taxon>
        <taxon>Halomonas</taxon>
    </lineage>
</organism>
<dbReference type="STRING" id="44933.SAMN05660971_02503"/>
<evidence type="ECO:0000313" key="10">
    <source>
        <dbReference type="EMBL" id="GEN24874.1"/>
    </source>
</evidence>
<comment type="similarity">
    <text evidence="8">Belongs to the peptidase M48 family. BepA subfamily.</text>
</comment>
<dbReference type="PANTHER" id="PTHR22726">
    <property type="entry name" value="METALLOENDOPEPTIDASE OMA1"/>
    <property type="match status" value="1"/>
</dbReference>
<dbReference type="Pfam" id="PF01435">
    <property type="entry name" value="Peptidase_M48"/>
    <property type="match status" value="1"/>
</dbReference>
<feature type="active site" evidence="8">
    <location>
        <position position="183"/>
    </location>
</feature>
<dbReference type="InterPro" id="IPR001915">
    <property type="entry name" value="Peptidase_M48"/>
</dbReference>
<evidence type="ECO:0000256" key="3">
    <source>
        <dbReference type="ARBA" id="ARBA00022729"/>
    </source>
</evidence>
<dbReference type="InterPro" id="IPR011990">
    <property type="entry name" value="TPR-like_helical_dom_sf"/>
</dbReference>
<feature type="binding site" evidence="8">
    <location>
        <position position="186"/>
    </location>
    <ligand>
        <name>Zn(2+)</name>
        <dbReference type="ChEBI" id="CHEBI:29105"/>
        <note>catalytic</note>
    </ligand>
</feature>
<dbReference type="GO" id="GO:0016020">
    <property type="term" value="C:membrane"/>
    <property type="evidence" value="ECO:0007669"/>
    <property type="project" value="InterPro"/>
</dbReference>
<evidence type="ECO:0000256" key="5">
    <source>
        <dbReference type="ARBA" id="ARBA00022801"/>
    </source>
</evidence>
<dbReference type="GO" id="GO:0008270">
    <property type="term" value="F:zinc ion binding"/>
    <property type="evidence" value="ECO:0007669"/>
    <property type="project" value="UniProtKB-UniRule"/>
</dbReference>
<keyword evidence="7 8" id="KW-0482">Metalloprotease</keyword>
<dbReference type="EC" id="3.4.-.-" evidence="8"/>
<keyword evidence="1 8" id="KW-0645">Protease</keyword>
<reference evidence="11 12" key="1">
    <citation type="submission" date="2016-11" db="EMBL/GenBank/DDBJ databases">
        <authorList>
            <person name="Jaros S."/>
            <person name="Januszkiewicz K."/>
            <person name="Wedrychowicz H."/>
        </authorList>
    </citation>
    <scope>NUCLEOTIDE SEQUENCE [LARGE SCALE GENOMIC DNA]</scope>
    <source>
        <strain evidence="11 12">DSM 4740</strain>
    </source>
</reference>
<dbReference type="GO" id="GO:0042597">
    <property type="term" value="C:periplasmic space"/>
    <property type="evidence" value="ECO:0007669"/>
    <property type="project" value="UniProtKB-SubCell"/>
</dbReference>
<comment type="subcellular location">
    <subcellularLocation>
        <location evidence="8">Periplasm</location>
    </subcellularLocation>
</comment>
<dbReference type="RefSeq" id="WP_073435542.1">
    <property type="nucleotide sequence ID" value="NZ_BJXU01000114.1"/>
</dbReference>
<dbReference type="EMBL" id="BJXU01000114">
    <property type="protein sequence ID" value="GEN24874.1"/>
    <property type="molecule type" value="Genomic_DNA"/>
</dbReference>
<dbReference type="Proteomes" id="UP000184123">
    <property type="component" value="Unassembled WGS sequence"/>
</dbReference>
<dbReference type="PANTHER" id="PTHR22726:SF1">
    <property type="entry name" value="METALLOENDOPEPTIDASE OMA1, MITOCHONDRIAL"/>
    <property type="match status" value="1"/>
</dbReference>
<dbReference type="Pfam" id="PF14559">
    <property type="entry name" value="TPR_19"/>
    <property type="match status" value="1"/>
</dbReference>
<sequence precursor="true">MIERSLNQFTVGRLALVVVLGMVPATQALSQGPTQDQAQGQPGSPAQFQYQYQLDAQPPQSQTPSYQGQAWLDQSNGFELPSLMSTGSNAISGEETRLGRAWLRQFRAHVPEWRDPIAQHYVEGLVSRLIPYSDLAGINTAVVMVANPTLNAFAVPGGVIGVNAGLFAFAHDEAEIASVIAHELGHLSQRHYARSQQRAEQTQIPAMAAMLAGLVAAAAGAGDVGLAAMAGTQAAMVQDQLRYSRRYEEEADRVGLQAMANAGYDPQAMIDMFRSMQRMMSLQGDTPPEFLLTHPITESRISDAEDRANQIATGALREDSLEYHLVRARALKAIHHRDSGQAQSILRQDNAPEDAHRYLQALIDAQAGGIDSALATIDALSSAHPDIAMLPATAVQLALDNGRVDDAISRADRQLRLMPGYAPTSMLLAEALLQRDPDRAWRVLSDLARQRPEDPGVFALLAEAAGRSGHEAWGHLARAEQTQLEGDIDRAIRQLDVAEQVARRSSDLNAEIRIREREKAFRDYRETMEKFR</sequence>
<dbReference type="Gene3D" id="1.25.40.10">
    <property type="entry name" value="Tetratricopeptide repeat domain"/>
    <property type="match status" value="1"/>
</dbReference>
<feature type="signal peptide" evidence="8">
    <location>
        <begin position="1"/>
        <end position="30"/>
    </location>
</feature>
<proteinExistence type="inferred from homology"/>
<name>A0A1M7H6S1_9GAMM</name>
<dbReference type="Proteomes" id="UP000321726">
    <property type="component" value="Unassembled WGS sequence"/>
</dbReference>
<evidence type="ECO:0000313" key="11">
    <source>
        <dbReference type="EMBL" id="SHM24063.1"/>
    </source>
</evidence>
<evidence type="ECO:0000256" key="2">
    <source>
        <dbReference type="ARBA" id="ARBA00022723"/>
    </source>
</evidence>
<gene>
    <name evidence="10" type="ORF">HCU01_28230</name>
    <name evidence="11" type="ORF">SAMN05660971_02503</name>
</gene>
<keyword evidence="2 8" id="KW-0479">Metal-binding</keyword>
<keyword evidence="13" id="KW-1185">Reference proteome</keyword>
<dbReference type="InterPro" id="IPR030873">
    <property type="entry name" value="Protease_BepA"/>
</dbReference>
<feature type="binding site" evidence="8">
    <location>
        <position position="182"/>
    </location>
    <ligand>
        <name>Zn(2+)</name>
        <dbReference type="ChEBI" id="CHEBI:29105"/>
        <note>catalytic</note>
    </ligand>
</feature>
<evidence type="ECO:0000256" key="1">
    <source>
        <dbReference type="ARBA" id="ARBA00022670"/>
    </source>
</evidence>
<evidence type="ECO:0000256" key="6">
    <source>
        <dbReference type="ARBA" id="ARBA00022833"/>
    </source>
</evidence>
<dbReference type="GO" id="GO:0051603">
    <property type="term" value="P:proteolysis involved in protein catabolic process"/>
    <property type="evidence" value="ECO:0007669"/>
    <property type="project" value="TreeGrafter"/>
</dbReference>
<evidence type="ECO:0000313" key="12">
    <source>
        <dbReference type="Proteomes" id="UP000184123"/>
    </source>
</evidence>
<dbReference type="Gene3D" id="3.30.2010.10">
    <property type="entry name" value="Metalloproteases ('zincins'), catalytic domain"/>
    <property type="match status" value="1"/>
</dbReference>
<protein>
    <recommendedName>
        <fullName evidence="8">Putative beta-barrel assembly-enhancing protease</fullName>
        <ecNumber evidence="8">3.4.-.-</ecNumber>
    </recommendedName>
</protein>
<feature type="chain" id="PRO_5013408382" description="Putative beta-barrel assembly-enhancing protease" evidence="8">
    <location>
        <begin position="31"/>
        <end position="532"/>
    </location>
</feature>
<accession>A0A1M7H6S1</accession>
<dbReference type="HAMAP" id="MF_00997">
    <property type="entry name" value="Protease_BepA"/>
    <property type="match status" value="1"/>
</dbReference>
<comment type="function">
    <text evidence="8">Functions as both a chaperone and a metalloprotease. Maintains the integrity of the outer membrane by promoting either the assembly or the elimination of outer membrane proteins, depending on their folding state.</text>
</comment>
<keyword evidence="3 8" id="KW-0732">Signal</keyword>
<feature type="domain" description="Peptidase M48" evidence="9">
    <location>
        <begin position="118"/>
        <end position="307"/>
    </location>
</feature>
<dbReference type="GO" id="GO:0004222">
    <property type="term" value="F:metalloendopeptidase activity"/>
    <property type="evidence" value="ECO:0007669"/>
    <property type="project" value="InterPro"/>
</dbReference>
<feature type="binding site" evidence="8">
    <location>
        <position position="248"/>
    </location>
    <ligand>
        <name>Zn(2+)</name>
        <dbReference type="ChEBI" id="CHEBI:29105"/>
        <note>catalytic</note>
    </ligand>
</feature>
<evidence type="ECO:0000256" key="8">
    <source>
        <dbReference type="HAMAP-Rule" id="MF_00997"/>
    </source>
</evidence>
<reference evidence="10 13" key="2">
    <citation type="submission" date="2019-07" db="EMBL/GenBank/DDBJ databases">
        <title>Whole genome shotgun sequence of Halomonas cupida NBRC 102219.</title>
        <authorList>
            <person name="Hosoyama A."/>
            <person name="Uohara A."/>
            <person name="Ohji S."/>
            <person name="Ichikawa N."/>
        </authorList>
    </citation>
    <scope>NUCLEOTIDE SEQUENCE [LARGE SCALE GENOMIC DNA]</scope>
    <source>
        <strain evidence="10 13">NBRC 102219</strain>
    </source>
</reference>
<evidence type="ECO:0000313" key="13">
    <source>
        <dbReference type="Proteomes" id="UP000321726"/>
    </source>
</evidence>
<keyword evidence="6 8" id="KW-0862">Zinc</keyword>
<evidence type="ECO:0000256" key="4">
    <source>
        <dbReference type="ARBA" id="ARBA00022764"/>
    </source>
</evidence>
<evidence type="ECO:0000256" key="7">
    <source>
        <dbReference type="ARBA" id="ARBA00023049"/>
    </source>
</evidence>
<dbReference type="EMBL" id="FRCA01000006">
    <property type="protein sequence ID" value="SHM24063.1"/>
    <property type="molecule type" value="Genomic_DNA"/>
</dbReference>
<keyword evidence="4 8" id="KW-0574">Periplasm</keyword>
<dbReference type="AlphaFoldDB" id="A0A1M7H6S1"/>
<feature type="active site" description="Proton donor" evidence="8">
    <location>
        <position position="252"/>
    </location>
</feature>